<feature type="domain" description="Novel STAND NTPase 3" evidence="4">
    <location>
        <begin position="15"/>
        <end position="162"/>
    </location>
</feature>
<dbReference type="OrthoDB" id="6125245at2759"/>
<dbReference type="GO" id="GO:0004540">
    <property type="term" value="F:RNA nuclease activity"/>
    <property type="evidence" value="ECO:0007669"/>
    <property type="project" value="TreeGrafter"/>
</dbReference>
<dbReference type="Gene3D" id="1.25.40.20">
    <property type="entry name" value="Ankyrin repeat-containing domain"/>
    <property type="match status" value="1"/>
</dbReference>
<dbReference type="PANTHER" id="PTHR24141">
    <property type="entry name" value="2-5A-DEPENDENT RIBONUCLEASE"/>
    <property type="match status" value="1"/>
</dbReference>
<gene>
    <name evidence="5" type="ORF">MGAL_10B007266</name>
</gene>
<dbReference type="SUPFAM" id="SSF52540">
    <property type="entry name" value="P-loop containing nucleoside triphosphate hydrolases"/>
    <property type="match status" value="1"/>
</dbReference>
<name>A0A8B6GEH3_MYTGA</name>
<reference evidence="5" key="1">
    <citation type="submission" date="2018-11" db="EMBL/GenBank/DDBJ databases">
        <authorList>
            <person name="Alioto T."/>
            <person name="Alioto T."/>
        </authorList>
    </citation>
    <scope>NUCLEOTIDE SEQUENCE</scope>
</reference>
<keyword evidence="1" id="KW-0677">Repeat</keyword>
<feature type="repeat" description="ANK" evidence="3">
    <location>
        <begin position="548"/>
        <end position="574"/>
    </location>
</feature>
<evidence type="ECO:0000256" key="1">
    <source>
        <dbReference type="ARBA" id="ARBA00022737"/>
    </source>
</evidence>
<organism evidence="5 6">
    <name type="scientific">Mytilus galloprovincialis</name>
    <name type="common">Mediterranean mussel</name>
    <dbReference type="NCBI Taxonomy" id="29158"/>
    <lineage>
        <taxon>Eukaryota</taxon>
        <taxon>Metazoa</taxon>
        <taxon>Spiralia</taxon>
        <taxon>Lophotrochozoa</taxon>
        <taxon>Mollusca</taxon>
        <taxon>Bivalvia</taxon>
        <taxon>Autobranchia</taxon>
        <taxon>Pteriomorphia</taxon>
        <taxon>Mytilida</taxon>
        <taxon>Mytiloidea</taxon>
        <taxon>Mytilidae</taxon>
        <taxon>Mytilinae</taxon>
        <taxon>Mytilus</taxon>
    </lineage>
</organism>
<dbReference type="PANTHER" id="PTHR24141:SF1">
    <property type="entry name" value="2-5A-DEPENDENT RIBONUCLEASE"/>
    <property type="match status" value="1"/>
</dbReference>
<proteinExistence type="predicted"/>
<evidence type="ECO:0000259" key="4">
    <source>
        <dbReference type="Pfam" id="PF20720"/>
    </source>
</evidence>
<dbReference type="AlphaFoldDB" id="A0A8B6GEH3"/>
<dbReference type="Pfam" id="PF12796">
    <property type="entry name" value="Ank_2"/>
    <property type="match status" value="3"/>
</dbReference>
<keyword evidence="6" id="KW-1185">Reference proteome</keyword>
<dbReference type="SMART" id="SM00248">
    <property type="entry name" value="ANK"/>
    <property type="match status" value="9"/>
</dbReference>
<dbReference type="InterPro" id="IPR002110">
    <property type="entry name" value="Ankyrin_rpt"/>
</dbReference>
<dbReference type="InterPro" id="IPR027417">
    <property type="entry name" value="P-loop_NTPase"/>
</dbReference>
<protein>
    <recommendedName>
        <fullName evidence="4">Novel STAND NTPase 3 domain-containing protein</fullName>
    </recommendedName>
</protein>
<feature type="repeat" description="ANK" evidence="3">
    <location>
        <begin position="515"/>
        <end position="547"/>
    </location>
</feature>
<feature type="repeat" description="ANK" evidence="3">
    <location>
        <begin position="696"/>
        <end position="728"/>
    </location>
</feature>
<evidence type="ECO:0000256" key="2">
    <source>
        <dbReference type="ARBA" id="ARBA00023043"/>
    </source>
</evidence>
<comment type="caution">
    <text evidence="5">The sequence shown here is derived from an EMBL/GenBank/DDBJ whole genome shotgun (WGS) entry which is preliminary data.</text>
</comment>
<dbReference type="InterPro" id="IPR049050">
    <property type="entry name" value="nSTAND3"/>
</dbReference>
<dbReference type="Proteomes" id="UP000596742">
    <property type="component" value="Unassembled WGS sequence"/>
</dbReference>
<dbReference type="SUPFAM" id="SSF48403">
    <property type="entry name" value="Ankyrin repeat"/>
    <property type="match status" value="1"/>
</dbReference>
<feature type="repeat" description="ANK" evidence="3">
    <location>
        <begin position="729"/>
        <end position="761"/>
    </location>
</feature>
<dbReference type="GO" id="GO:0003723">
    <property type="term" value="F:RNA binding"/>
    <property type="evidence" value="ECO:0007669"/>
    <property type="project" value="TreeGrafter"/>
</dbReference>
<dbReference type="InterPro" id="IPR036770">
    <property type="entry name" value="Ankyrin_rpt-contain_sf"/>
</dbReference>
<evidence type="ECO:0000313" key="6">
    <source>
        <dbReference type="Proteomes" id="UP000596742"/>
    </source>
</evidence>
<dbReference type="Pfam" id="PF20720">
    <property type="entry name" value="nSTAND3"/>
    <property type="match status" value="1"/>
</dbReference>
<feature type="repeat" description="ANK" evidence="3">
    <location>
        <begin position="611"/>
        <end position="643"/>
    </location>
</feature>
<dbReference type="PROSITE" id="PS50297">
    <property type="entry name" value="ANK_REP_REGION"/>
    <property type="match status" value="7"/>
</dbReference>
<feature type="repeat" description="ANK" evidence="3">
    <location>
        <begin position="449"/>
        <end position="481"/>
    </location>
</feature>
<dbReference type="PROSITE" id="PS50088">
    <property type="entry name" value="ANK_REPEAT"/>
    <property type="match status" value="7"/>
</dbReference>
<evidence type="ECO:0000313" key="5">
    <source>
        <dbReference type="EMBL" id="VDI62873.1"/>
    </source>
</evidence>
<evidence type="ECO:0000256" key="3">
    <source>
        <dbReference type="PROSITE-ProRule" id="PRU00023"/>
    </source>
</evidence>
<accession>A0A8B6GEH3</accession>
<sequence>IQRQIEDWEKKDKMFVSTRASDYVIECVQDNSCLTLTAPSGVGKSFIARHTALVLQKEGYQIIPVYSPTDIRDYYRPGQLTVFIIDDVCGNFTANQQQIENWKKLLPVINTIIADKCCKIIISCRLQVYKDDKFNILLPFTSCECNLISDKLCLTSVEKTLIAKTYIGTSITDIDDLSSNWDFFPLLCSLCPKKENVNLKFFFKNPFDVYKRELDRLPDHGDEGKYKIGSLALCVLFNNQLEENWFEVKVSNAQRHILEDTCNACGINRSTPKAKLKKALDTLDGTFICKQRGIYKTIHDKLFDFLTHYFGQKMMECLIYHSDSDLVHERFIWQKSHDSYVDFIIEIPDSYLESYLQRFIKDWLAGKVAVVFSNNNMKLSSFRQQLIQYLQQLDQLQQVKLANTKGTVRLNESCYAKTTPLECNCHDGYTDMVQWILRFDVNVDQCTNYGESVLSMASQYGHTDIVKLLLKRDACVNLVDHFHRGPLYMASHQGHTDIVKLLLERDACVNLTDPDGRGPLLQASHQGHTDIVKLLLERNTNVNIFDNDGYSPLIRASLNGDTDIVRLLLERNPDPCDNTPLSTSGVKIIDSPSLVQPLMKHKPDINAQTFDGGNALYFSAIKGNIEITHLLLENKADSNICINSKQYITDTLHNHPSRTLEEEKQGLFNSLVENTSSSVTQYVSKKSTDYAFDVVAGSSPLHIACFMGRKDVVDCLLDHNANINMKKEDGTTPLFYACEVEHSDIVHLLLDKGADTQICRLDGKSPLNIATDNGNSSIIIMLTNHTKKEEIRSN</sequence>
<keyword evidence="2 3" id="KW-0040">ANK repeat</keyword>
<feature type="repeat" description="ANK" evidence="3">
    <location>
        <begin position="482"/>
        <end position="514"/>
    </location>
</feature>
<feature type="non-terminal residue" evidence="5">
    <location>
        <position position="1"/>
    </location>
</feature>
<dbReference type="GO" id="GO:0006396">
    <property type="term" value="P:RNA processing"/>
    <property type="evidence" value="ECO:0007669"/>
    <property type="project" value="TreeGrafter"/>
</dbReference>
<dbReference type="EMBL" id="UYJE01008310">
    <property type="protein sequence ID" value="VDI62873.1"/>
    <property type="molecule type" value="Genomic_DNA"/>
</dbReference>